<dbReference type="SMART" id="SM00418">
    <property type="entry name" value="HTH_ARSR"/>
    <property type="match status" value="1"/>
</dbReference>
<dbReference type="GO" id="GO:0003700">
    <property type="term" value="F:DNA-binding transcription factor activity"/>
    <property type="evidence" value="ECO:0007669"/>
    <property type="project" value="InterPro"/>
</dbReference>
<reference evidence="6" key="1">
    <citation type="submission" date="2017-02" db="EMBL/GenBank/DDBJ databases">
        <authorList>
            <person name="Varghese N."/>
            <person name="Submissions S."/>
        </authorList>
    </citation>
    <scope>NUCLEOTIDE SEQUENCE [LARGE SCALE GENOMIC DNA]</scope>
    <source>
        <strain evidence="6">ATCC BAA-73</strain>
    </source>
</reference>
<dbReference type="STRING" id="142842.SAMN02745118_02140"/>
<dbReference type="InterPro" id="IPR011991">
    <property type="entry name" value="ArsR-like_HTH"/>
</dbReference>
<dbReference type="CDD" id="cd00090">
    <property type="entry name" value="HTH_ARSR"/>
    <property type="match status" value="1"/>
</dbReference>
<dbReference type="EMBL" id="FUWM01000018">
    <property type="protein sequence ID" value="SJZ89691.1"/>
    <property type="molecule type" value="Genomic_DNA"/>
</dbReference>
<dbReference type="OrthoDB" id="9798835at2"/>
<proteinExistence type="predicted"/>
<keyword evidence="2" id="KW-0238">DNA-binding</keyword>
<dbReference type="PANTHER" id="PTHR43132:SF2">
    <property type="entry name" value="ARSENICAL RESISTANCE OPERON REPRESSOR ARSR-RELATED"/>
    <property type="match status" value="1"/>
</dbReference>
<feature type="domain" description="HTH arsR-type" evidence="4">
    <location>
        <begin position="1"/>
        <end position="95"/>
    </location>
</feature>
<sequence length="106" mass="12078">MSTLISKLTSELFKALAHPTRIQILNLLRDGELCVCDIYEALELSQSNISQHLKVLKDQDLVENRKDGVKVLYKVKDNEIWEILDSAKSLLVKQINKTKLALEEGE</sequence>
<keyword evidence="6" id="KW-1185">Reference proteome</keyword>
<dbReference type="RefSeq" id="WP_078810591.1">
    <property type="nucleotide sequence ID" value="NZ_FUWM01000018.1"/>
</dbReference>
<name>A0A1T4PEB3_9FIRM</name>
<dbReference type="InterPro" id="IPR001845">
    <property type="entry name" value="HTH_ArsR_DNA-bd_dom"/>
</dbReference>
<keyword evidence="1" id="KW-0805">Transcription regulation</keyword>
<dbReference type="Pfam" id="PF01022">
    <property type="entry name" value="HTH_5"/>
    <property type="match status" value="1"/>
</dbReference>
<dbReference type="Gene3D" id="1.10.10.10">
    <property type="entry name" value="Winged helix-like DNA-binding domain superfamily/Winged helix DNA-binding domain"/>
    <property type="match status" value="1"/>
</dbReference>
<dbReference type="PANTHER" id="PTHR43132">
    <property type="entry name" value="ARSENICAL RESISTANCE OPERON REPRESSOR ARSR-RELATED"/>
    <property type="match status" value="1"/>
</dbReference>
<evidence type="ECO:0000259" key="4">
    <source>
        <dbReference type="PROSITE" id="PS50987"/>
    </source>
</evidence>
<dbReference type="PRINTS" id="PR00778">
    <property type="entry name" value="HTHARSR"/>
</dbReference>
<evidence type="ECO:0000313" key="6">
    <source>
        <dbReference type="Proteomes" id="UP000190625"/>
    </source>
</evidence>
<keyword evidence="3" id="KW-0804">Transcription</keyword>
<dbReference type="SUPFAM" id="SSF46785">
    <property type="entry name" value="Winged helix' DNA-binding domain"/>
    <property type="match status" value="1"/>
</dbReference>
<dbReference type="GO" id="GO:0003677">
    <property type="term" value="F:DNA binding"/>
    <property type="evidence" value="ECO:0007669"/>
    <property type="project" value="UniProtKB-KW"/>
</dbReference>
<dbReference type="InterPro" id="IPR051011">
    <property type="entry name" value="Metal_resp_trans_reg"/>
</dbReference>
<organism evidence="5 6">
    <name type="scientific">Selenihalanaerobacter shriftii</name>
    <dbReference type="NCBI Taxonomy" id="142842"/>
    <lineage>
        <taxon>Bacteria</taxon>
        <taxon>Bacillati</taxon>
        <taxon>Bacillota</taxon>
        <taxon>Clostridia</taxon>
        <taxon>Halanaerobiales</taxon>
        <taxon>Halobacteroidaceae</taxon>
        <taxon>Selenihalanaerobacter</taxon>
    </lineage>
</organism>
<protein>
    <submittedName>
        <fullName evidence="5">Transcriptional regulator, ArsR family</fullName>
    </submittedName>
</protein>
<evidence type="ECO:0000256" key="3">
    <source>
        <dbReference type="ARBA" id="ARBA00023163"/>
    </source>
</evidence>
<dbReference type="NCBIfam" id="NF033788">
    <property type="entry name" value="HTH_metalloreg"/>
    <property type="match status" value="1"/>
</dbReference>
<evidence type="ECO:0000256" key="2">
    <source>
        <dbReference type="ARBA" id="ARBA00023125"/>
    </source>
</evidence>
<dbReference type="InterPro" id="IPR036390">
    <property type="entry name" value="WH_DNA-bd_sf"/>
</dbReference>
<gene>
    <name evidence="5" type="ORF">SAMN02745118_02140</name>
</gene>
<dbReference type="AlphaFoldDB" id="A0A1T4PEB3"/>
<dbReference type="Proteomes" id="UP000190625">
    <property type="component" value="Unassembled WGS sequence"/>
</dbReference>
<dbReference type="InterPro" id="IPR036388">
    <property type="entry name" value="WH-like_DNA-bd_sf"/>
</dbReference>
<accession>A0A1T4PEB3</accession>
<dbReference type="PROSITE" id="PS50987">
    <property type="entry name" value="HTH_ARSR_2"/>
    <property type="match status" value="1"/>
</dbReference>
<evidence type="ECO:0000256" key="1">
    <source>
        <dbReference type="ARBA" id="ARBA00023015"/>
    </source>
</evidence>
<evidence type="ECO:0000313" key="5">
    <source>
        <dbReference type="EMBL" id="SJZ89691.1"/>
    </source>
</evidence>